<evidence type="ECO:0000313" key="1">
    <source>
        <dbReference type="EMBL" id="EMR63177.1"/>
    </source>
</evidence>
<organism evidence="1 2">
    <name type="scientific">Eutypa lata (strain UCR-EL1)</name>
    <name type="common">Grapevine dieback disease fungus</name>
    <name type="synonym">Eutypa armeniacae</name>
    <dbReference type="NCBI Taxonomy" id="1287681"/>
    <lineage>
        <taxon>Eukaryota</taxon>
        <taxon>Fungi</taxon>
        <taxon>Dikarya</taxon>
        <taxon>Ascomycota</taxon>
        <taxon>Pezizomycotina</taxon>
        <taxon>Sordariomycetes</taxon>
        <taxon>Xylariomycetidae</taxon>
        <taxon>Xylariales</taxon>
        <taxon>Diatrypaceae</taxon>
        <taxon>Eutypa</taxon>
    </lineage>
</organism>
<dbReference type="KEGG" id="ela:UCREL1_9877"/>
<dbReference type="eggNOG" id="ENOG502QVPZ">
    <property type="taxonomic scope" value="Eukaryota"/>
</dbReference>
<name>M7SGB3_EUTLA</name>
<proteinExistence type="predicted"/>
<dbReference type="Proteomes" id="UP000012174">
    <property type="component" value="Unassembled WGS sequence"/>
</dbReference>
<dbReference type="STRING" id="1287681.M7SGB3"/>
<accession>M7SGB3</accession>
<sequence>MHQCADKKLKLVKEFELHSPAAWMQVVDGRLHVVTVKHSLMILDYKGGSPIGENQMVLLHSDPVARKGMHSIEAGSFFEGERLRAITMLSDYSSGVYGLWSTSLDDEPLKLVFQAELDASVRRFVRGHTRPPWELVTHKPRFGCIQSGPDTADILGISLDGSLRHFTLLKKEAWQFLRFVQNLAMASPTICPHTYSNAFHGNFDPEPRSNTKLMMQVDGDILQRCLDERILEDITSDSEHAARFRDLVQALDENRDTITAATQMSNANTDHIRLAYMILEYYLAPVL</sequence>
<dbReference type="HOGENOM" id="CLU_858381_0_0_1"/>
<gene>
    <name evidence="1" type="ORF">UCREL1_9877</name>
</gene>
<keyword evidence="2" id="KW-1185">Reference proteome</keyword>
<evidence type="ECO:0000313" key="2">
    <source>
        <dbReference type="Proteomes" id="UP000012174"/>
    </source>
</evidence>
<dbReference type="EMBL" id="KB707260">
    <property type="protein sequence ID" value="EMR63177.1"/>
    <property type="molecule type" value="Genomic_DNA"/>
</dbReference>
<dbReference type="AlphaFoldDB" id="M7SGB3"/>
<dbReference type="OrthoDB" id="20774at2759"/>
<protein>
    <submittedName>
        <fullName evidence="1">Putative thermotolerance protein</fullName>
    </submittedName>
</protein>
<reference evidence="2" key="1">
    <citation type="journal article" date="2013" name="Genome Announc.">
        <title>Draft genome sequence of the grapevine dieback fungus Eutypa lata UCR-EL1.</title>
        <authorList>
            <person name="Blanco-Ulate B."/>
            <person name="Rolshausen P.E."/>
            <person name="Cantu D."/>
        </authorList>
    </citation>
    <scope>NUCLEOTIDE SEQUENCE [LARGE SCALE GENOMIC DNA]</scope>
    <source>
        <strain evidence="2">UCR-EL1</strain>
    </source>
</reference>